<evidence type="ECO:0000313" key="2">
    <source>
        <dbReference type="Proteomes" id="UP001165090"/>
    </source>
</evidence>
<protein>
    <submittedName>
        <fullName evidence="1">Uncharacterized protein</fullName>
    </submittedName>
</protein>
<sequence>MVGALIAILAHTAAIVHDVPSSECWPGDAVVVGVARVGFLGPLVMMAKAVLGLPAGQGGGSGKGLRSRYHDCSDQCRRSAEQSLLLRSLRCPIMIARHGVGGVGCPGECDGNTHRSHASEAVLWVLAAVMAGSWLLQLPP</sequence>
<comment type="caution">
    <text evidence="1">The sequence shown here is derived from an EMBL/GenBank/DDBJ whole genome shotgun (WGS) entry which is preliminary data.</text>
</comment>
<reference evidence="1 2" key="1">
    <citation type="journal article" date="2023" name="IScience">
        <title>Expanded male sex-determining region conserved during the evolution of homothallism in the green alga Volvox.</title>
        <authorList>
            <person name="Yamamoto K."/>
            <person name="Matsuzaki R."/>
            <person name="Mahakham W."/>
            <person name="Heman W."/>
            <person name="Sekimoto H."/>
            <person name="Kawachi M."/>
            <person name="Minakuchi Y."/>
            <person name="Toyoda A."/>
            <person name="Nozaki H."/>
        </authorList>
    </citation>
    <scope>NUCLEOTIDE SEQUENCE [LARGE SCALE GENOMIC DNA]</scope>
    <source>
        <strain evidence="1 2">NIES-4468</strain>
    </source>
</reference>
<proteinExistence type="predicted"/>
<dbReference type="Proteomes" id="UP001165090">
    <property type="component" value="Unassembled WGS sequence"/>
</dbReference>
<accession>A0ABQ5SNL3</accession>
<dbReference type="EMBL" id="BSDZ01000116">
    <property type="protein sequence ID" value="GLI71597.1"/>
    <property type="molecule type" value="Genomic_DNA"/>
</dbReference>
<gene>
    <name evidence="1" type="ORF">VaNZ11_016861</name>
</gene>
<evidence type="ECO:0000313" key="1">
    <source>
        <dbReference type="EMBL" id="GLI71597.1"/>
    </source>
</evidence>
<organism evidence="1 2">
    <name type="scientific">Volvox africanus</name>
    <dbReference type="NCBI Taxonomy" id="51714"/>
    <lineage>
        <taxon>Eukaryota</taxon>
        <taxon>Viridiplantae</taxon>
        <taxon>Chlorophyta</taxon>
        <taxon>core chlorophytes</taxon>
        <taxon>Chlorophyceae</taxon>
        <taxon>CS clade</taxon>
        <taxon>Chlamydomonadales</taxon>
        <taxon>Volvocaceae</taxon>
        <taxon>Volvox</taxon>
    </lineage>
</organism>
<name>A0ABQ5SNL3_9CHLO</name>
<keyword evidence="2" id="KW-1185">Reference proteome</keyword>